<feature type="binding site" evidence="9">
    <location>
        <position position="108"/>
    </location>
    <ligand>
        <name>4-amino-2-methyl-5-(diphosphooxymethyl)pyrimidine</name>
        <dbReference type="ChEBI" id="CHEBI:57841"/>
    </ligand>
</feature>
<dbReference type="Gene3D" id="3.20.20.70">
    <property type="entry name" value="Aldolase class I"/>
    <property type="match status" value="1"/>
</dbReference>
<dbReference type="Proteomes" id="UP000294614">
    <property type="component" value="Unassembled WGS sequence"/>
</dbReference>
<organism evidence="13 14">
    <name type="scientific">Seleniivibrio woodruffii</name>
    <dbReference type="NCBI Taxonomy" id="1078050"/>
    <lineage>
        <taxon>Bacteria</taxon>
        <taxon>Pseudomonadati</taxon>
        <taxon>Deferribacterota</taxon>
        <taxon>Deferribacteres</taxon>
        <taxon>Deferribacterales</taxon>
        <taxon>Geovibrionaceae</taxon>
        <taxon>Seleniivibrio</taxon>
    </lineage>
</organism>
<feature type="binding site" evidence="9">
    <location>
        <position position="135"/>
    </location>
    <ligand>
        <name>4-amino-2-methyl-5-(diphosphooxymethyl)pyrimidine</name>
        <dbReference type="ChEBI" id="CHEBI:57841"/>
    </ligand>
</feature>
<dbReference type="InterPro" id="IPR034291">
    <property type="entry name" value="TMP_synthase"/>
</dbReference>
<evidence type="ECO:0000256" key="8">
    <source>
        <dbReference type="ARBA" id="ARBA00047883"/>
    </source>
</evidence>
<dbReference type="RefSeq" id="WP_243640894.1">
    <property type="nucleotide sequence ID" value="NZ_SMGG01000003.1"/>
</dbReference>
<comment type="caution">
    <text evidence="13">The sequence shown here is derived from an EMBL/GenBank/DDBJ whole genome shotgun (WGS) entry which is preliminary data.</text>
</comment>
<feature type="binding site" evidence="9">
    <location>
        <position position="90"/>
    </location>
    <ligand>
        <name>Mg(2+)</name>
        <dbReference type="ChEBI" id="CHEBI:18420"/>
    </ligand>
</feature>
<evidence type="ECO:0000256" key="5">
    <source>
        <dbReference type="ARBA" id="ARBA00022977"/>
    </source>
</evidence>
<dbReference type="GO" id="GO:0000287">
    <property type="term" value="F:magnesium ion binding"/>
    <property type="evidence" value="ECO:0007669"/>
    <property type="project" value="UniProtKB-UniRule"/>
</dbReference>
<keyword evidence="5 9" id="KW-0784">Thiamine biosynthesis</keyword>
<dbReference type="Pfam" id="PF02581">
    <property type="entry name" value="TMP-TENI"/>
    <property type="match status" value="1"/>
</dbReference>
<evidence type="ECO:0000313" key="14">
    <source>
        <dbReference type="Proteomes" id="UP000294614"/>
    </source>
</evidence>
<dbReference type="InterPro" id="IPR036206">
    <property type="entry name" value="ThiamineP_synth_sf"/>
</dbReference>
<keyword evidence="4 9" id="KW-0460">Magnesium</keyword>
<evidence type="ECO:0000256" key="1">
    <source>
        <dbReference type="ARBA" id="ARBA00005165"/>
    </source>
</evidence>
<dbReference type="PANTHER" id="PTHR20857">
    <property type="entry name" value="THIAMINE-PHOSPHATE PYROPHOSPHORYLASE"/>
    <property type="match status" value="1"/>
</dbReference>
<dbReference type="SUPFAM" id="SSF51391">
    <property type="entry name" value="Thiamin phosphate synthase"/>
    <property type="match status" value="1"/>
</dbReference>
<comment type="similarity">
    <text evidence="9 10">Belongs to the thiamine-phosphate synthase family.</text>
</comment>
<feature type="binding site" evidence="9">
    <location>
        <begin position="38"/>
        <end position="42"/>
    </location>
    <ligand>
        <name>4-amino-2-methyl-5-(diphosphooxymethyl)pyrimidine</name>
        <dbReference type="ChEBI" id="CHEBI:57841"/>
    </ligand>
</feature>
<evidence type="ECO:0000256" key="11">
    <source>
        <dbReference type="RuleBase" id="RU004253"/>
    </source>
</evidence>
<comment type="catalytic activity">
    <reaction evidence="6 9 10">
        <text>4-methyl-5-(2-phosphooxyethyl)-thiazole + 4-amino-2-methyl-5-(diphosphooxymethyl)pyrimidine + H(+) = thiamine phosphate + diphosphate</text>
        <dbReference type="Rhea" id="RHEA:22328"/>
        <dbReference type="ChEBI" id="CHEBI:15378"/>
        <dbReference type="ChEBI" id="CHEBI:33019"/>
        <dbReference type="ChEBI" id="CHEBI:37575"/>
        <dbReference type="ChEBI" id="CHEBI:57841"/>
        <dbReference type="ChEBI" id="CHEBI:58296"/>
        <dbReference type="EC" id="2.5.1.3"/>
    </reaction>
</comment>
<dbReference type="PANTHER" id="PTHR20857:SF23">
    <property type="entry name" value="THIAMINE BIOSYNTHETIC BIFUNCTIONAL ENZYME"/>
    <property type="match status" value="1"/>
</dbReference>
<dbReference type="EMBL" id="SMGG01000003">
    <property type="protein sequence ID" value="TCK61803.1"/>
    <property type="molecule type" value="Genomic_DNA"/>
</dbReference>
<evidence type="ECO:0000256" key="7">
    <source>
        <dbReference type="ARBA" id="ARBA00047851"/>
    </source>
</evidence>
<evidence type="ECO:0000256" key="4">
    <source>
        <dbReference type="ARBA" id="ARBA00022842"/>
    </source>
</evidence>
<dbReference type="NCBIfam" id="TIGR00693">
    <property type="entry name" value="thiE"/>
    <property type="match status" value="1"/>
</dbReference>
<accession>A0A4R1KCV0</accession>
<evidence type="ECO:0000256" key="3">
    <source>
        <dbReference type="ARBA" id="ARBA00022723"/>
    </source>
</evidence>
<feature type="domain" description="Thiamine phosphate synthase/TenI" evidence="12">
    <location>
        <begin position="9"/>
        <end position="186"/>
    </location>
</feature>
<protein>
    <recommendedName>
        <fullName evidence="9">Thiamine-phosphate synthase</fullName>
        <shortName evidence="9">TP synthase</shortName>
        <shortName evidence="9">TPS</shortName>
        <ecNumber evidence="9">2.5.1.3</ecNumber>
    </recommendedName>
    <alternativeName>
        <fullName evidence="9">Thiamine-phosphate pyrophosphorylase</fullName>
        <shortName evidence="9">TMP pyrophosphorylase</shortName>
        <shortName evidence="9">TMP-PPase</shortName>
    </alternativeName>
</protein>
<dbReference type="EC" id="2.5.1.3" evidence="9"/>
<evidence type="ECO:0000259" key="12">
    <source>
        <dbReference type="Pfam" id="PF02581"/>
    </source>
</evidence>
<dbReference type="GO" id="GO:0004789">
    <property type="term" value="F:thiamine-phosphate diphosphorylase activity"/>
    <property type="evidence" value="ECO:0007669"/>
    <property type="project" value="UniProtKB-UniRule"/>
</dbReference>
<comment type="cofactor">
    <cofactor evidence="9">
        <name>Mg(2+)</name>
        <dbReference type="ChEBI" id="CHEBI:18420"/>
    </cofactor>
    <text evidence="9">Binds 1 Mg(2+) ion per subunit.</text>
</comment>
<keyword evidence="14" id="KW-1185">Reference proteome</keyword>
<evidence type="ECO:0000313" key="13">
    <source>
        <dbReference type="EMBL" id="TCK61803.1"/>
    </source>
</evidence>
<feature type="binding site" evidence="9">
    <location>
        <position position="70"/>
    </location>
    <ligand>
        <name>4-amino-2-methyl-5-(diphosphooxymethyl)pyrimidine</name>
        <dbReference type="ChEBI" id="CHEBI:57841"/>
    </ligand>
</feature>
<comment type="catalytic activity">
    <reaction evidence="7 9 10">
        <text>2-(2-carboxy-4-methylthiazol-5-yl)ethyl phosphate + 4-amino-2-methyl-5-(diphosphooxymethyl)pyrimidine + 2 H(+) = thiamine phosphate + CO2 + diphosphate</text>
        <dbReference type="Rhea" id="RHEA:47848"/>
        <dbReference type="ChEBI" id="CHEBI:15378"/>
        <dbReference type="ChEBI" id="CHEBI:16526"/>
        <dbReference type="ChEBI" id="CHEBI:33019"/>
        <dbReference type="ChEBI" id="CHEBI:37575"/>
        <dbReference type="ChEBI" id="CHEBI:57841"/>
        <dbReference type="ChEBI" id="CHEBI:62890"/>
        <dbReference type="EC" id="2.5.1.3"/>
    </reaction>
</comment>
<comment type="pathway">
    <text evidence="1 9 11">Cofactor biosynthesis; thiamine diphosphate biosynthesis; thiamine phosphate from 4-amino-2-methyl-5-diphosphomethylpyrimidine and 4-methyl-5-(2-phosphoethyl)-thiazole: step 1/1.</text>
</comment>
<comment type="function">
    <text evidence="9">Condenses 4-methyl-5-(beta-hydroxyethyl)thiazole monophosphate (THZ-P) and 2-methyl-4-amino-5-hydroxymethyl pyrimidine pyrophosphate (HMP-PP) to form thiamine monophosphate (TMP).</text>
</comment>
<keyword evidence="3 9" id="KW-0479">Metal-binding</keyword>
<keyword evidence="2 9" id="KW-0808">Transferase</keyword>
<evidence type="ECO:0000256" key="2">
    <source>
        <dbReference type="ARBA" id="ARBA00022679"/>
    </source>
</evidence>
<dbReference type="AlphaFoldDB" id="A0A4R1KCV0"/>
<proteinExistence type="inferred from homology"/>
<evidence type="ECO:0000256" key="6">
    <source>
        <dbReference type="ARBA" id="ARBA00047334"/>
    </source>
</evidence>
<dbReference type="HAMAP" id="MF_00097">
    <property type="entry name" value="TMP_synthase"/>
    <property type="match status" value="1"/>
</dbReference>
<dbReference type="GO" id="GO:0009229">
    <property type="term" value="P:thiamine diphosphate biosynthetic process"/>
    <property type="evidence" value="ECO:0007669"/>
    <property type="project" value="UniProtKB-UniRule"/>
</dbReference>
<dbReference type="GO" id="GO:0009228">
    <property type="term" value="P:thiamine biosynthetic process"/>
    <property type="evidence" value="ECO:0007669"/>
    <property type="project" value="UniProtKB-KW"/>
</dbReference>
<gene>
    <name evidence="9" type="primary">thiE</name>
    <name evidence="13" type="ORF">C8D98_0309</name>
</gene>
<dbReference type="GO" id="GO:0005737">
    <property type="term" value="C:cytoplasm"/>
    <property type="evidence" value="ECO:0007669"/>
    <property type="project" value="TreeGrafter"/>
</dbReference>
<feature type="binding site" evidence="9">
    <location>
        <position position="71"/>
    </location>
    <ligand>
        <name>Mg(2+)</name>
        <dbReference type="ChEBI" id="CHEBI:18420"/>
    </ligand>
</feature>
<sequence>MILKDNLKLYLVLETHMLKKPLDVFIPEVIKHGVTAVQLRDKGLTARDQFETGQKLTELLDGTGVLFVVNDRIDLARCLGARTVHLGVKDIPLKTAKTVYPDMIYGYSCNTEEDIETAKLADYIGVGPAFMTGTKKDLRPVISPEGIARLVKLTAKPAVAIGGINAENIHTLYGAGLSGVAVSSCICAAEDPARAAAELREKAEKL</sequence>
<evidence type="ECO:0000256" key="9">
    <source>
        <dbReference type="HAMAP-Rule" id="MF_00097"/>
    </source>
</evidence>
<dbReference type="InterPro" id="IPR013785">
    <property type="entry name" value="Aldolase_TIM"/>
</dbReference>
<name>A0A4R1KCV0_9BACT</name>
<dbReference type="CDD" id="cd00564">
    <property type="entry name" value="TMP_TenI"/>
    <property type="match status" value="1"/>
</dbReference>
<evidence type="ECO:0000256" key="10">
    <source>
        <dbReference type="RuleBase" id="RU003826"/>
    </source>
</evidence>
<dbReference type="UniPathway" id="UPA00060">
    <property type="reaction ID" value="UER00141"/>
</dbReference>
<feature type="binding site" evidence="9">
    <location>
        <position position="163"/>
    </location>
    <ligand>
        <name>2-[(2R,5Z)-2-carboxy-4-methylthiazol-5(2H)-ylidene]ethyl phosphate</name>
        <dbReference type="ChEBI" id="CHEBI:62899"/>
    </ligand>
</feature>
<feature type="binding site" evidence="9">
    <location>
        <begin position="132"/>
        <end position="134"/>
    </location>
    <ligand>
        <name>2-[(2R,5Z)-2-carboxy-4-methylthiazol-5(2H)-ylidene]ethyl phosphate</name>
        <dbReference type="ChEBI" id="CHEBI:62899"/>
    </ligand>
</feature>
<comment type="catalytic activity">
    <reaction evidence="8 9 10">
        <text>2-[(2R,5Z)-2-carboxy-4-methylthiazol-5(2H)-ylidene]ethyl phosphate + 4-amino-2-methyl-5-(diphosphooxymethyl)pyrimidine + 2 H(+) = thiamine phosphate + CO2 + diphosphate</text>
        <dbReference type="Rhea" id="RHEA:47844"/>
        <dbReference type="ChEBI" id="CHEBI:15378"/>
        <dbReference type="ChEBI" id="CHEBI:16526"/>
        <dbReference type="ChEBI" id="CHEBI:33019"/>
        <dbReference type="ChEBI" id="CHEBI:37575"/>
        <dbReference type="ChEBI" id="CHEBI:57841"/>
        <dbReference type="ChEBI" id="CHEBI:62899"/>
        <dbReference type="EC" id="2.5.1.3"/>
    </reaction>
</comment>
<comment type="caution">
    <text evidence="9">Lacks conserved residue(s) required for the propagation of feature annotation.</text>
</comment>
<reference evidence="13 14" key="1">
    <citation type="submission" date="2019-03" db="EMBL/GenBank/DDBJ databases">
        <title>Genomic Encyclopedia of Type Strains, Phase IV (KMG-IV): sequencing the most valuable type-strain genomes for metagenomic binning, comparative biology and taxonomic classification.</title>
        <authorList>
            <person name="Goeker M."/>
        </authorList>
    </citation>
    <scope>NUCLEOTIDE SEQUENCE [LARGE SCALE GENOMIC DNA]</scope>
    <source>
        <strain evidence="13 14">DSM 24984</strain>
    </source>
</reference>
<dbReference type="InterPro" id="IPR022998">
    <property type="entry name" value="ThiamineP_synth_TenI"/>
</dbReference>